<evidence type="ECO:0000256" key="5">
    <source>
        <dbReference type="ARBA" id="ARBA00022801"/>
    </source>
</evidence>
<dbReference type="KEGG" id="cphy:B5808_04160"/>
<dbReference type="HAMAP" id="MF_00223">
    <property type="entry name" value="FolE"/>
    <property type="match status" value="1"/>
</dbReference>
<dbReference type="GO" id="GO:0005737">
    <property type="term" value="C:cytoplasm"/>
    <property type="evidence" value="ECO:0007669"/>
    <property type="project" value="TreeGrafter"/>
</dbReference>
<reference evidence="9 10" key="1">
    <citation type="submission" date="2017-04" db="EMBL/GenBank/DDBJ databases">
        <authorList>
            <person name="Afonso C.L."/>
            <person name="Miller P.J."/>
            <person name="Scott M.A."/>
            <person name="Spackman E."/>
            <person name="Goraichik I."/>
            <person name="Dimitrov K.M."/>
            <person name="Suarez D.L."/>
            <person name="Swayne D.E."/>
        </authorList>
    </citation>
    <scope>NUCLEOTIDE SEQUENCE [LARGE SCALE GENOMIC DNA]</scope>
    <source>
        <strain evidence="10">XA(T)</strain>
    </source>
</reference>
<dbReference type="FunFam" id="1.10.286.10:FF:000001">
    <property type="entry name" value="GTP cyclohydrolase 1"/>
    <property type="match status" value="1"/>
</dbReference>
<keyword evidence="4 6" id="KW-0554">One-carbon metabolism</keyword>
<name>A0A1X9LH97_9MICO</name>
<comment type="similarity">
    <text evidence="3 6">Belongs to the GTP cyclohydrolase I family.</text>
</comment>
<evidence type="ECO:0000256" key="4">
    <source>
        <dbReference type="ARBA" id="ARBA00022563"/>
    </source>
</evidence>
<dbReference type="Pfam" id="PF01227">
    <property type="entry name" value="GTP_cyclohydroI"/>
    <property type="match status" value="2"/>
</dbReference>
<proteinExistence type="inferred from homology"/>
<dbReference type="InterPro" id="IPR018234">
    <property type="entry name" value="GTP_CycHdrlase_I_CS"/>
</dbReference>
<evidence type="ECO:0000256" key="3">
    <source>
        <dbReference type="ARBA" id="ARBA00008085"/>
    </source>
</evidence>
<dbReference type="InterPro" id="IPR001474">
    <property type="entry name" value="GTP_CycHdrlase_I"/>
</dbReference>
<keyword evidence="6" id="KW-0862">Zinc</keyword>
<evidence type="ECO:0000259" key="8">
    <source>
        <dbReference type="Pfam" id="PF01227"/>
    </source>
</evidence>
<evidence type="ECO:0000256" key="7">
    <source>
        <dbReference type="SAM" id="MobiDB-lite"/>
    </source>
</evidence>
<dbReference type="EMBL" id="CP020715">
    <property type="protein sequence ID" value="ARJ04507.1"/>
    <property type="molecule type" value="Genomic_DNA"/>
</dbReference>
<evidence type="ECO:0000256" key="6">
    <source>
        <dbReference type="HAMAP-Rule" id="MF_00223"/>
    </source>
</evidence>
<dbReference type="PANTHER" id="PTHR11109:SF7">
    <property type="entry name" value="GTP CYCLOHYDROLASE 1"/>
    <property type="match status" value="1"/>
</dbReference>
<comment type="subunit">
    <text evidence="6">Homopolymer.</text>
</comment>
<dbReference type="AlphaFoldDB" id="A0A1X9LH97"/>
<dbReference type="GO" id="GO:0046654">
    <property type="term" value="P:tetrahydrofolate biosynthetic process"/>
    <property type="evidence" value="ECO:0007669"/>
    <property type="project" value="UniProtKB-UniRule"/>
</dbReference>
<organism evidence="9 10">
    <name type="scientific">Cnuibacter physcomitrellae</name>
    <dbReference type="NCBI Taxonomy" id="1619308"/>
    <lineage>
        <taxon>Bacteria</taxon>
        <taxon>Bacillati</taxon>
        <taxon>Actinomycetota</taxon>
        <taxon>Actinomycetes</taxon>
        <taxon>Micrococcales</taxon>
        <taxon>Microbacteriaceae</taxon>
        <taxon>Cnuibacter</taxon>
    </lineage>
</organism>
<sequence>MGSVDRDRIRAAVGEILAAIGEDPAREGLRDTPRRVAELYGELFAGVGDDPADAFGGAFALRDGGSDAGADRAGSGAAKVAGLPDADADGDADATADAADATADAADEAADAADEALDRIGSVVLMRDLAFRSICEHHLLPFEGVVHIAYEPDAELAGLGRFAAVVEVASSRPQLQERLGDDIADAVERGLTARGVLVVIEARHGCVTARGPRQTASTTVTLSARGSLADPAARAEVMALVARS</sequence>
<dbReference type="GO" id="GO:0008270">
    <property type="term" value="F:zinc ion binding"/>
    <property type="evidence" value="ECO:0007669"/>
    <property type="project" value="UniProtKB-UniRule"/>
</dbReference>
<dbReference type="EC" id="3.5.4.16" evidence="6"/>
<dbReference type="GO" id="GO:0006730">
    <property type="term" value="P:one-carbon metabolic process"/>
    <property type="evidence" value="ECO:0007669"/>
    <property type="project" value="UniProtKB-UniRule"/>
</dbReference>
<feature type="binding site" evidence="6">
    <location>
        <position position="138"/>
    </location>
    <ligand>
        <name>Zn(2+)</name>
        <dbReference type="ChEBI" id="CHEBI:29105"/>
    </ligand>
</feature>
<dbReference type="InterPro" id="IPR043133">
    <property type="entry name" value="GTP-CH-I_C/QueF"/>
</dbReference>
<dbReference type="PROSITE" id="PS00859">
    <property type="entry name" value="GTP_CYCLOHYDROL_1_1"/>
    <property type="match status" value="1"/>
</dbReference>
<keyword evidence="10" id="KW-1185">Reference proteome</keyword>
<dbReference type="Gene3D" id="3.30.1130.10">
    <property type="match status" value="1"/>
</dbReference>
<feature type="binding site" evidence="6">
    <location>
        <position position="135"/>
    </location>
    <ligand>
        <name>Zn(2+)</name>
        <dbReference type="ChEBI" id="CHEBI:29105"/>
    </ligand>
</feature>
<evidence type="ECO:0000256" key="2">
    <source>
        <dbReference type="ARBA" id="ARBA00005080"/>
    </source>
</evidence>
<dbReference type="UniPathway" id="UPA00848">
    <property type="reaction ID" value="UER00151"/>
</dbReference>
<keyword evidence="5 6" id="KW-0378">Hydrolase</keyword>
<feature type="domain" description="GTP cyclohydrolase I" evidence="8">
    <location>
        <begin position="10"/>
        <end position="56"/>
    </location>
</feature>
<dbReference type="GO" id="GO:0005525">
    <property type="term" value="F:GTP binding"/>
    <property type="evidence" value="ECO:0007669"/>
    <property type="project" value="UniProtKB-KW"/>
</dbReference>
<evidence type="ECO:0000256" key="1">
    <source>
        <dbReference type="ARBA" id="ARBA00001052"/>
    </source>
</evidence>
<protein>
    <recommendedName>
        <fullName evidence="6">GTP cyclohydrolase 1</fullName>
        <ecNumber evidence="6">3.5.4.16</ecNumber>
    </recommendedName>
    <alternativeName>
        <fullName evidence="6">GTP cyclohydrolase I</fullName>
        <shortName evidence="6">GTP-CH-I</shortName>
    </alternativeName>
</protein>
<comment type="catalytic activity">
    <reaction evidence="1 6">
        <text>GTP + H2O = 7,8-dihydroneopterin 3'-triphosphate + formate + H(+)</text>
        <dbReference type="Rhea" id="RHEA:17473"/>
        <dbReference type="ChEBI" id="CHEBI:15377"/>
        <dbReference type="ChEBI" id="CHEBI:15378"/>
        <dbReference type="ChEBI" id="CHEBI:15740"/>
        <dbReference type="ChEBI" id="CHEBI:37565"/>
        <dbReference type="ChEBI" id="CHEBI:58462"/>
        <dbReference type="EC" id="3.5.4.16"/>
    </reaction>
</comment>
<keyword evidence="6" id="KW-0479">Metal-binding</keyword>
<dbReference type="PANTHER" id="PTHR11109">
    <property type="entry name" value="GTP CYCLOHYDROLASE I"/>
    <property type="match status" value="1"/>
</dbReference>
<feature type="domain" description="GTP cyclohydrolase I" evidence="8">
    <location>
        <begin position="119"/>
        <end position="241"/>
    </location>
</feature>
<accession>A0A1X9LH97</accession>
<keyword evidence="6" id="KW-0342">GTP-binding</keyword>
<dbReference type="GO" id="GO:0006729">
    <property type="term" value="P:tetrahydrobiopterin biosynthetic process"/>
    <property type="evidence" value="ECO:0007669"/>
    <property type="project" value="TreeGrafter"/>
</dbReference>
<feature type="compositionally biased region" description="Low complexity" evidence="7">
    <location>
        <begin position="73"/>
        <end position="85"/>
    </location>
</feature>
<dbReference type="RefSeq" id="WP_085018648.1">
    <property type="nucleotide sequence ID" value="NZ_BMHD01000001.1"/>
</dbReference>
<dbReference type="Proteomes" id="UP000192775">
    <property type="component" value="Chromosome"/>
</dbReference>
<dbReference type="GO" id="GO:0003934">
    <property type="term" value="F:GTP cyclohydrolase I activity"/>
    <property type="evidence" value="ECO:0007669"/>
    <property type="project" value="UniProtKB-UniRule"/>
</dbReference>
<dbReference type="FunFam" id="3.30.1130.10:FF:000001">
    <property type="entry name" value="GTP cyclohydrolase 1"/>
    <property type="match status" value="1"/>
</dbReference>
<dbReference type="InterPro" id="IPR043134">
    <property type="entry name" value="GTP-CH-I_N"/>
</dbReference>
<dbReference type="Gene3D" id="1.10.286.10">
    <property type="match status" value="1"/>
</dbReference>
<evidence type="ECO:0000313" key="10">
    <source>
        <dbReference type="Proteomes" id="UP000192775"/>
    </source>
</evidence>
<dbReference type="SUPFAM" id="SSF55620">
    <property type="entry name" value="Tetrahydrobiopterin biosynthesis enzymes-like"/>
    <property type="match status" value="2"/>
</dbReference>
<feature type="binding site" evidence="6">
    <location>
        <position position="206"/>
    </location>
    <ligand>
        <name>Zn(2+)</name>
        <dbReference type="ChEBI" id="CHEBI:29105"/>
    </ligand>
</feature>
<evidence type="ECO:0000313" key="9">
    <source>
        <dbReference type="EMBL" id="ARJ04507.1"/>
    </source>
</evidence>
<gene>
    <name evidence="6" type="primary">folE</name>
    <name evidence="9" type="ORF">B5808_04160</name>
</gene>
<keyword evidence="6" id="KW-0547">Nucleotide-binding</keyword>
<dbReference type="STRING" id="1619308.B5808_04160"/>
<comment type="pathway">
    <text evidence="2 6">Cofactor biosynthesis; 7,8-dihydroneopterin triphosphate biosynthesis; 7,8-dihydroneopterin triphosphate from GTP: step 1/1.</text>
</comment>
<feature type="region of interest" description="Disordered" evidence="7">
    <location>
        <begin position="73"/>
        <end position="93"/>
    </location>
</feature>
<dbReference type="InterPro" id="IPR020602">
    <property type="entry name" value="GTP_CycHdrlase_I_dom"/>
</dbReference>